<keyword evidence="4 9" id="KW-0378">Hydrolase</keyword>
<comment type="catalytic activity">
    <reaction evidence="1">
        <text>Endohydrolysis of (1-&gt;4)-beta-D-glucosidic linkages in cellulose, lichenin and cereal beta-D-glucans.</text>
        <dbReference type="EC" id="3.2.1.4"/>
    </reaction>
</comment>
<evidence type="ECO:0000256" key="7">
    <source>
        <dbReference type="ARBA" id="ARBA00023326"/>
    </source>
</evidence>
<protein>
    <recommendedName>
        <fullName evidence="9">Glucanase</fullName>
        <ecNumber evidence="9">3.2.1.-</ecNumber>
    </recommendedName>
</protein>
<reference evidence="11 12" key="1">
    <citation type="submission" date="2018-04" db="EMBL/GenBank/DDBJ databases">
        <title>Genomic Encyclopedia of Type Strains, Phase IV (KMG-IV): sequencing the most valuable type-strain genomes for metagenomic binning, comparative biology and taxonomic classification.</title>
        <authorList>
            <person name="Goeker M."/>
        </authorList>
    </citation>
    <scope>NUCLEOTIDE SEQUENCE [LARGE SCALE GENOMIC DNA]</scope>
    <source>
        <strain evidence="11 12">DSM 104150</strain>
    </source>
</reference>
<dbReference type="AlphaFoldDB" id="A0A318EA67"/>
<dbReference type="RefSeq" id="WP_110264401.1">
    <property type="nucleotide sequence ID" value="NZ_CAKZQT010000021.1"/>
</dbReference>
<dbReference type="EC" id="3.2.1.-" evidence="9"/>
<feature type="chain" id="PRO_5016351556" description="Glucanase" evidence="10">
    <location>
        <begin position="20"/>
        <end position="375"/>
    </location>
</feature>
<accession>A0A318EA67</accession>
<dbReference type="PRINTS" id="PR00735">
    <property type="entry name" value="GLHYDRLASE8"/>
</dbReference>
<feature type="signal peptide" evidence="10">
    <location>
        <begin position="1"/>
        <end position="19"/>
    </location>
</feature>
<evidence type="ECO:0000313" key="12">
    <source>
        <dbReference type="Proteomes" id="UP000248330"/>
    </source>
</evidence>
<gene>
    <name evidence="11" type="ORF">C8D93_10330</name>
</gene>
<dbReference type="OrthoDB" id="9766708at2"/>
<name>A0A318EA67_9GAMM</name>
<evidence type="ECO:0000256" key="8">
    <source>
        <dbReference type="PROSITE-ProRule" id="PRU10058"/>
    </source>
</evidence>
<dbReference type="EMBL" id="QICN01000003">
    <property type="protein sequence ID" value="PXV69457.1"/>
    <property type="molecule type" value="Genomic_DNA"/>
</dbReference>
<comment type="similarity">
    <text evidence="2 9">Belongs to the glycosyl hydrolase 8 (cellulase D) family.</text>
</comment>
<evidence type="ECO:0000256" key="3">
    <source>
        <dbReference type="ARBA" id="ARBA00022729"/>
    </source>
</evidence>
<keyword evidence="7 9" id="KW-0119">Carbohydrate metabolism</keyword>
<dbReference type="InterPro" id="IPR012341">
    <property type="entry name" value="6hp_glycosidase-like_sf"/>
</dbReference>
<dbReference type="Gene3D" id="1.50.10.10">
    <property type="match status" value="1"/>
</dbReference>
<evidence type="ECO:0000256" key="10">
    <source>
        <dbReference type="SAM" id="SignalP"/>
    </source>
</evidence>
<evidence type="ECO:0000256" key="4">
    <source>
        <dbReference type="ARBA" id="ARBA00022801"/>
    </source>
</evidence>
<dbReference type="InterPro" id="IPR008928">
    <property type="entry name" value="6-hairpin_glycosidase_sf"/>
</dbReference>
<keyword evidence="5" id="KW-0136">Cellulose degradation</keyword>
<dbReference type="Proteomes" id="UP000248330">
    <property type="component" value="Unassembled WGS sequence"/>
</dbReference>
<evidence type="ECO:0000313" key="11">
    <source>
        <dbReference type="EMBL" id="PXV69457.1"/>
    </source>
</evidence>
<comment type="caution">
    <text evidence="11">The sequence shown here is derived from an EMBL/GenBank/DDBJ whole genome shotgun (WGS) entry which is preliminary data.</text>
</comment>
<proteinExistence type="inferred from homology"/>
<dbReference type="NCBIfam" id="NF008305">
    <property type="entry name" value="PRK11097.1"/>
    <property type="match status" value="1"/>
</dbReference>
<dbReference type="GO" id="GO:0030245">
    <property type="term" value="P:cellulose catabolic process"/>
    <property type="evidence" value="ECO:0007669"/>
    <property type="project" value="UniProtKB-KW"/>
</dbReference>
<keyword evidence="12" id="KW-1185">Reference proteome</keyword>
<evidence type="ECO:0000256" key="6">
    <source>
        <dbReference type="ARBA" id="ARBA00023295"/>
    </source>
</evidence>
<evidence type="ECO:0000256" key="1">
    <source>
        <dbReference type="ARBA" id="ARBA00000966"/>
    </source>
</evidence>
<evidence type="ECO:0000256" key="9">
    <source>
        <dbReference type="RuleBase" id="RU361167"/>
    </source>
</evidence>
<keyword evidence="3 10" id="KW-0732">Signal</keyword>
<sequence>MRLRLLLLLGVLLTQPACAERPARAADAGWPDWQAFKTAFVSDDGRVIDWTTGARTVSEGQAYGLFFALVANDREAFARILRWTERNLADGDLSRKLPAWLWGTADDGTRKVLDANPATDADLWIAYSLLEAARLWQQPQYAAEAQAILALVRRQVVERRADGTALLLPAPDGFRLEDRVRLNPSYTMPAQFLRFHAVDPDGPWSAMVEQFPAMLAELSPLGRVPDWSQYRERRHEIDADKGGVGSYDAIRVYLWAGLGPAGHPALKALQPAVAGFAVLTEEAGRVPEKWSARSTWIEGDGPVGFDAALLPFYRALGEQAQLERARARVVAARQDGVYGSPARYYDQVLVLFGKGYDDGQYHFDGEGRLVPKWKR</sequence>
<evidence type="ECO:0000256" key="5">
    <source>
        <dbReference type="ARBA" id="ARBA00023001"/>
    </source>
</evidence>
<dbReference type="PROSITE" id="PS00812">
    <property type="entry name" value="GLYCOSYL_HYDROL_F8"/>
    <property type="match status" value="1"/>
</dbReference>
<keyword evidence="7 9" id="KW-0624">Polysaccharide degradation</keyword>
<evidence type="ECO:0000256" key="2">
    <source>
        <dbReference type="ARBA" id="ARBA00009209"/>
    </source>
</evidence>
<keyword evidence="6 9" id="KW-0326">Glycosidase</keyword>
<dbReference type="Pfam" id="PF01270">
    <property type="entry name" value="Glyco_hydro_8"/>
    <property type="match status" value="1"/>
</dbReference>
<dbReference type="SUPFAM" id="SSF48208">
    <property type="entry name" value="Six-hairpin glycosidases"/>
    <property type="match status" value="1"/>
</dbReference>
<feature type="active site" description="Nucleophile" evidence="8">
    <location>
        <position position="120"/>
    </location>
</feature>
<dbReference type="InterPro" id="IPR002037">
    <property type="entry name" value="Glyco_hydro_8"/>
</dbReference>
<organism evidence="11 12">
    <name type="scientific">Sinimarinibacterium flocculans</name>
    <dbReference type="NCBI Taxonomy" id="985250"/>
    <lineage>
        <taxon>Bacteria</taxon>
        <taxon>Pseudomonadati</taxon>
        <taxon>Pseudomonadota</taxon>
        <taxon>Gammaproteobacteria</taxon>
        <taxon>Nevskiales</taxon>
        <taxon>Nevskiaceae</taxon>
        <taxon>Sinimarinibacterium</taxon>
    </lineage>
</organism>
<dbReference type="InterPro" id="IPR019834">
    <property type="entry name" value="Glyco_hydro_8_CS"/>
</dbReference>
<dbReference type="GO" id="GO:0008810">
    <property type="term" value="F:cellulase activity"/>
    <property type="evidence" value="ECO:0007669"/>
    <property type="project" value="UniProtKB-EC"/>
</dbReference>